<keyword evidence="1" id="KW-0479">Metal-binding</keyword>
<dbReference type="EMBL" id="FNGV01000007">
    <property type="protein sequence ID" value="SDM28350.1"/>
    <property type="molecule type" value="Genomic_DNA"/>
</dbReference>
<dbReference type="InterPro" id="IPR004360">
    <property type="entry name" value="Glyas_Fos-R_dOase_dom"/>
</dbReference>
<dbReference type="AlphaFoldDB" id="A0A1G9RZB2"/>
<evidence type="ECO:0000256" key="1">
    <source>
        <dbReference type="ARBA" id="ARBA00022723"/>
    </source>
</evidence>
<dbReference type="InterPro" id="IPR029068">
    <property type="entry name" value="Glyas_Bleomycin-R_OHBP_Dase"/>
</dbReference>
<gene>
    <name evidence="3" type="ORF">SAMN04488514_10733</name>
</gene>
<dbReference type="Pfam" id="PF00903">
    <property type="entry name" value="Glyoxalase"/>
    <property type="match status" value="1"/>
</dbReference>
<dbReference type="PROSITE" id="PS51819">
    <property type="entry name" value="VOC"/>
    <property type="match status" value="1"/>
</dbReference>
<protein>
    <submittedName>
        <fullName evidence="3">Lactoylglutathione lyase family protein</fullName>
    </submittedName>
</protein>
<dbReference type="GO" id="GO:0004493">
    <property type="term" value="F:methylmalonyl-CoA epimerase activity"/>
    <property type="evidence" value="ECO:0007669"/>
    <property type="project" value="TreeGrafter"/>
</dbReference>
<keyword evidence="3" id="KW-0456">Lyase</keyword>
<dbReference type="GO" id="GO:0046872">
    <property type="term" value="F:metal ion binding"/>
    <property type="evidence" value="ECO:0007669"/>
    <property type="project" value="UniProtKB-KW"/>
</dbReference>
<keyword evidence="4" id="KW-1185">Reference proteome</keyword>
<dbReference type="PANTHER" id="PTHR43048:SF6">
    <property type="entry name" value="BLR8189 PROTEIN"/>
    <property type="match status" value="1"/>
</dbReference>
<dbReference type="CDD" id="cd16361">
    <property type="entry name" value="VOC_ShValD_like"/>
    <property type="match status" value="1"/>
</dbReference>
<dbReference type="GO" id="GO:0046491">
    <property type="term" value="P:L-methylmalonyl-CoA metabolic process"/>
    <property type="evidence" value="ECO:0007669"/>
    <property type="project" value="TreeGrafter"/>
</dbReference>
<dbReference type="STRING" id="192904.SAMN04488514_10733"/>
<dbReference type="InterPro" id="IPR051785">
    <property type="entry name" value="MMCE/EMCE_epimerase"/>
</dbReference>
<accession>A0A1G9RZB2</accession>
<evidence type="ECO:0000313" key="4">
    <source>
        <dbReference type="Proteomes" id="UP000199440"/>
    </source>
</evidence>
<dbReference type="PANTHER" id="PTHR43048">
    <property type="entry name" value="METHYLMALONYL-COA EPIMERASE"/>
    <property type="match status" value="1"/>
</dbReference>
<dbReference type="SUPFAM" id="SSF54593">
    <property type="entry name" value="Glyoxalase/Bleomycin resistance protein/Dihydroxybiphenyl dioxygenase"/>
    <property type="match status" value="1"/>
</dbReference>
<dbReference type="Gene3D" id="3.10.180.10">
    <property type="entry name" value="2,3-Dihydroxybiphenyl 1,2-Dioxygenase, domain 1"/>
    <property type="match status" value="1"/>
</dbReference>
<name>A0A1G9RZB2_9FLAO</name>
<proteinExistence type="predicted"/>
<evidence type="ECO:0000313" key="3">
    <source>
        <dbReference type="EMBL" id="SDM28350.1"/>
    </source>
</evidence>
<organism evidence="3 4">
    <name type="scientific">Kriegella aquimaris</name>
    <dbReference type="NCBI Taxonomy" id="192904"/>
    <lineage>
        <taxon>Bacteria</taxon>
        <taxon>Pseudomonadati</taxon>
        <taxon>Bacteroidota</taxon>
        <taxon>Flavobacteriia</taxon>
        <taxon>Flavobacteriales</taxon>
        <taxon>Flavobacteriaceae</taxon>
        <taxon>Kriegella</taxon>
    </lineage>
</organism>
<feature type="domain" description="VOC" evidence="2">
    <location>
        <begin position="24"/>
        <end position="171"/>
    </location>
</feature>
<evidence type="ECO:0000259" key="2">
    <source>
        <dbReference type="PROSITE" id="PS51819"/>
    </source>
</evidence>
<reference evidence="3 4" key="1">
    <citation type="submission" date="2016-10" db="EMBL/GenBank/DDBJ databases">
        <authorList>
            <person name="de Groot N.N."/>
        </authorList>
    </citation>
    <scope>NUCLEOTIDE SEQUENCE [LARGE SCALE GENOMIC DNA]</scope>
    <source>
        <strain evidence="3 4">DSM 19886</strain>
    </source>
</reference>
<dbReference type="Proteomes" id="UP000199440">
    <property type="component" value="Unassembled WGS sequence"/>
</dbReference>
<dbReference type="InterPro" id="IPR037523">
    <property type="entry name" value="VOC_core"/>
</dbReference>
<sequence length="184" mass="21087">MGKYRLISSSEIYTMKKSKAYPKSFSHIGITVPNITAAVKFYSEVMGWYVIMEPSKVKKEKETAIGQMCIDVFGEDWETFEIAHLATSDGIGIELFSFPHGVKEAPEFNPFNTGLFHFCIQDPNIEDLIAQIVSYGGKQRMPIREYYPNDKPYKMCYVEDPFGIVFEIYTHSYELTYSSGAYTK</sequence>
<dbReference type="GO" id="GO:0016829">
    <property type="term" value="F:lyase activity"/>
    <property type="evidence" value="ECO:0007669"/>
    <property type="project" value="UniProtKB-KW"/>
</dbReference>